<feature type="domain" description="N-acetyltransferase" evidence="1">
    <location>
        <begin position="1"/>
        <end position="151"/>
    </location>
</feature>
<dbReference type="GO" id="GO:0016747">
    <property type="term" value="F:acyltransferase activity, transferring groups other than amino-acyl groups"/>
    <property type="evidence" value="ECO:0007669"/>
    <property type="project" value="InterPro"/>
</dbReference>
<dbReference type="InterPro" id="IPR000182">
    <property type="entry name" value="GNAT_dom"/>
</dbReference>
<proteinExistence type="predicted"/>
<comment type="caution">
    <text evidence="2">The sequence shown here is derived from an EMBL/GenBank/DDBJ whole genome shotgun (WGS) entry which is preliminary data.</text>
</comment>
<dbReference type="EMBL" id="JACRSO010000002">
    <property type="protein sequence ID" value="MBC8529103.1"/>
    <property type="molecule type" value="Genomic_DNA"/>
</dbReference>
<dbReference type="PROSITE" id="PS51186">
    <property type="entry name" value="GNAT"/>
    <property type="match status" value="1"/>
</dbReference>
<gene>
    <name evidence="2" type="ORF">H8699_06650</name>
</gene>
<keyword evidence="3" id="KW-1185">Reference proteome</keyword>
<dbReference type="CDD" id="cd04301">
    <property type="entry name" value="NAT_SF"/>
    <property type="match status" value="1"/>
</dbReference>
<dbReference type="Pfam" id="PF13508">
    <property type="entry name" value="Acetyltransf_7"/>
    <property type="match status" value="1"/>
</dbReference>
<accession>A0A926CZR2</accession>
<dbReference type="InterPro" id="IPR050276">
    <property type="entry name" value="MshD_Acetyltransferase"/>
</dbReference>
<evidence type="ECO:0000259" key="1">
    <source>
        <dbReference type="PROSITE" id="PS51186"/>
    </source>
</evidence>
<evidence type="ECO:0000313" key="2">
    <source>
        <dbReference type="EMBL" id="MBC8529103.1"/>
    </source>
</evidence>
<protein>
    <submittedName>
        <fullName evidence="2">N-acetyltransferase</fullName>
    </submittedName>
</protein>
<evidence type="ECO:0000313" key="3">
    <source>
        <dbReference type="Proteomes" id="UP000654279"/>
    </source>
</evidence>
<dbReference type="SUPFAM" id="SSF55729">
    <property type="entry name" value="Acyl-CoA N-acyltransferases (Nat)"/>
    <property type="match status" value="1"/>
</dbReference>
<name>A0A926CZR2_9FIRM</name>
<reference evidence="2" key="1">
    <citation type="submission" date="2020-08" db="EMBL/GenBank/DDBJ databases">
        <title>Genome public.</title>
        <authorList>
            <person name="Liu C."/>
            <person name="Sun Q."/>
        </authorList>
    </citation>
    <scope>NUCLEOTIDE SEQUENCE</scope>
    <source>
        <strain evidence="2">NSJ-44</strain>
    </source>
</reference>
<organism evidence="2 3">
    <name type="scientific">Luoshenia tenuis</name>
    <dbReference type="NCBI Taxonomy" id="2763654"/>
    <lineage>
        <taxon>Bacteria</taxon>
        <taxon>Bacillati</taxon>
        <taxon>Bacillota</taxon>
        <taxon>Clostridia</taxon>
        <taxon>Christensenellales</taxon>
        <taxon>Christensenellaceae</taxon>
        <taxon>Luoshenia</taxon>
    </lineage>
</organism>
<dbReference type="Gene3D" id="3.40.630.30">
    <property type="match status" value="1"/>
</dbReference>
<dbReference type="AlphaFoldDB" id="A0A926CZR2"/>
<dbReference type="RefSeq" id="WP_249284991.1">
    <property type="nucleotide sequence ID" value="NZ_JACRSO010000002.1"/>
</dbReference>
<dbReference type="Proteomes" id="UP000654279">
    <property type="component" value="Unassembled WGS sequence"/>
</dbReference>
<dbReference type="PANTHER" id="PTHR43617">
    <property type="entry name" value="L-AMINO ACID N-ACETYLTRANSFERASE"/>
    <property type="match status" value="1"/>
</dbReference>
<sequence length="173" mass="19150">MLIRQETPADYPAVYSLVQRAFASAPVKDGTEQDLVVALRKSRHFIPKLSLVAEDNGKILGHIMFTTLQIGTHEALTLAPLSVAPGHQRQGIGQALIREGHRIAKALGYEVVILLGSEKYYPKWGYQPASTFGIRAPFPVADENFMAIHLDGKKVRWDAVVKFPSAFGIENRE</sequence>
<dbReference type="PANTHER" id="PTHR43617:SF2">
    <property type="entry name" value="UPF0039 PROTEIN SLL0451"/>
    <property type="match status" value="1"/>
</dbReference>
<dbReference type="InterPro" id="IPR016181">
    <property type="entry name" value="Acyl_CoA_acyltransferase"/>
</dbReference>